<gene>
    <name evidence="2" type="ORF">SAMN05444266_104485</name>
</gene>
<keyword evidence="1" id="KW-0812">Transmembrane</keyword>
<keyword evidence="3" id="KW-1185">Reference proteome</keyword>
<keyword evidence="1" id="KW-1133">Transmembrane helix</keyword>
<dbReference type="AlphaFoldDB" id="A0A1M7CUP5"/>
<sequence length="166" mass="18640">MRNLQELKVMLLAMHQKDVKQTTLAFFLAEFITILTVFLVTFLVYDEGTLPTVWGWLLMAGLILLPSIPYLILLYETIARPAQIIHLTDLLARGAVVDGYTIFTKYKFRLPGLKFFPAYFTNITIGNGSQVFTFPLSAAYISSFKILISEEVSAVNGFSGISWSSN</sequence>
<feature type="transmembrane region" description="Helical" evidence="1">
    <location>
        <begin position="56"/>
        <end position="75"/>
    </location>
</feature>
<organism evidence="2 3">
    <name type="scientific">Chitinophaga jiangningensis</name>
    <dbReference type="NCBI Taxonomy" id="1419482"/>
    <lineage>
        <taxon>Bacteria</taxon>
        <taxon>Pseudomonadati</taxon>
        <taxon>Bacteroidota</taxon>
        <taxon>Chitinophagia</taxon>
        <taxon>Chitinophagales</taxon>
        <taxon>Chitinophagaceae</taxon>
        <taxon>Chitinophaga</taxon>
    </lineage>
</organism>
<evidence type="ECO:0000256" key="1">
    <source>
        <dbReference type="SAM" id="Phobius"/>
    </source>
</evidence>
<keyword evidence="1" id="KW-0472">Membrane</keyword>
<dbReference type="Proteomes" id="UP000184420">
    <property type="component" value="Unassembled WGS sequence"/>
</dbReference>
<feature type="transmembrane region" description="Helical" evidence="1">
    <location>
        <begin position="24"/>
        <end position="44"/>
    </location>
</feature>
<evidence type="ECO:0000313" key="3">
    <source>
        <dbReference type="Proteomes" id="UP000184420"/>
    </source>
</evidence>
<dbReference type="STRING" id="1419482.SAMN05444266_104485"/>
<proteinExistence type="predicted"/>
<accession>A0A1M7CUP5</accession>
<evidence type="ECO:0000313" key="2">
    <source>
        <dbReference type="EMBL" id="SHL70964.1"/>
    </source>
</evidence>
<dbReference type="EMBL" id="FRBL01000004">
    <property type="protein sequence ID" value="SHL70964.1"/>
    <property type="molecule type" value="Genomic_DNA"/>
</dbReference>
<protein>
    <submittedName>
        <fullName evidence="2">Uncharacterized protein</fullName>
    </submittedName>
</protein>
<reference evidence="2 3" key="1">
    <citation type="submission" date="2016-11" db="EMBL/GenBank/DDBJ databases">
        <authorList>
            <person name="Jaros S."/>
            <person name="Januszkiewicz K."/>
            <person name="Wedrychowicz H."/>
        </authorList>
    </citation>
    <scope>NUCLEOTIDE SEQUENCE [LARGE SCALE GENOMIC DNA]</scope>
    <source>
        <strain evidence="2 3">DSM 27406</strain>
    </source>
</reference>
<name>A0A1M7CUP5_9BACT</name>
<dbReference type="RefSeq" id="WP_143159929.1">
    <property type="nucleotide sequence ID" value="NZ_FRBL01000004.1"/>
</dbReference>